<dbReference type="OrthoDB" id="427711at2759"/>
<evidence type="ECO:0000256" key="1">
    <source>
        <dbReference type="SAM" id="MobiDB-lite"/>
    </source>
</evidence>
<evidence type="ECO:0000313" key="3">
    <source>
        <dbReference type="EMBL" id="KAF2115461.1"/>
    </source>
</evidence>
<dbReference type="GO" id="GO:0042276">
    <property type="term" value="P:error-prone translesion synthesis"/>
    <property type="evidence" value="ECO:0007669"/>
    <property type="project" value="TreeGrafter"/>
</dbReference>
<feature type="domain" description="BRCT" evidence="2">
    <location>
        <begin position="140"/>
        <end position="245"/>
    </location>
</feature>
<dbReference type="Pfam" id="PF16589">
    <property type="entry name" value="BRCT_2"/>
    <property type="match status" value="1"/>
</dbReference>
<dbReference type="InterPro" id="IPR036420">
    <property type="entry name" value="BRCT_dom_sf"/>
</dbReference>
<dbReference type="SUPFAM" id="SSF52113">
    <property type="entry name" value="BRCT domain"/>
    <property type="match status" value="1"/>
</dbReference>
<dbReference type="GO" id="GO:0005634">
    <property type="term" value="C:nucleus"/>
    <property type="evidence" value="ECO:0007669"/>
    <property type="project" value="TreeGrafter"/>
</dbReference>
<feature type="region of interest" description="Disordered" evidence="1">
    <location>
        <begin position="1"/>
        <end position="87"/>
    </location>
</feature>
<dbReference type="EMBL" id="ML977323">
    <property type="protein sequence ID" value="KAF2115461.1"/>
    <property type="molecule type" value="Genomic_DNA"/>
</dbReference>
<feature type="compositionally biased region" description="Polar residues" evidence="1">
    <location>
        <begin position="26"/>
        <end position="37"/>
    </location>
</feature>
<dbReference type="AlphaFoldDB" id="A0A6A5ZAK0"/>
<sequence>AAPAARTFCDPWNSSSTGHQRAENRLSGSTSWRQSRNLKLGDQYKAGLGGGKRLADTVGAGSETFGKDGRKENGSWERGASGLRPGGQRSLMEAWGAKKNTVKPSSQEKSTVAEECEVHADPTEDNEDATISEAQDHVPKHKQIFTNLCFYLNGSTAPLISDHKLKQLLALHGGNMSIALGRRTVTHVILGNTSSNGGCGGGLAGSKIQKEIVRTGGKSVKFVTAEWILECIKAGRRVPEARFSTLKLAPKGQISVLGM</sequence>
<feature type="non-terminal residue" evidence="3">
    <location>
        <position position="259"/>
    </location>
</feature>
<dbReference type="Proteomes" id="UP000799770">
    <property type="component" value="Unassembled WGS sequence"/>
</dbReference>
<dbReference type="InterPro" id="IPR001357">
    <property type="entry name" value="BRCT_dom"/>
</dbReference>
<gene>
    <name evidence="3" type="ORF">BDV96DRAFT_458604</name>
</gene>
<dbReference type="GO" id="GO:0017125">
    <property type="term" value="F:deoxycytidyl transferase activity"/>
    <property type="evidence" value="ECO:0007669"/>
    <property type="project" value="TreeGrafter"/>
</dbReference>
<feature type="compositionally biased region" description="Basic and acidic residues" evidence="1">
    <location>
        <begin position="65"/>
        <end position="75"/>
    </location>
</feature>
<feature type="non-terminal residue" evidence="3">
    <location>
        <position position="1"/>
    </location>
</feature>
<dbReference type="GO" id="GO:0003887">
    <property type="term" value="F:DNA-directed DNA polymerase activity"/>
    <property type="evidence" value="ECO:0007669"/>
    <property type="project" value="TreeGrafter"/>
</dbReference>
<evidence type="ECO:0000259" key="2">
    <source>
        <dbReference type="PROSITE" id="PS50172"/>
    </source>
</evidence>
<dbReference type="PANTHER" id="PTHR45990">
    <property type="entry name" value="DNA REPAIR PROTEIN REV1"/>
    <property type="match status" value="1"/>
</dbReference>
<protein>
    <recommendedName>
        <fullName evidence="2">BRCT domain-containing protein</fullName>
    </recommendedName>
</protein>
<dbReference type="Gene3D" id="3.40.50.10190">
    <property type="entry name" value="BRCT domain"/>
    <property type="match status" value="1"/>
</dbReference>
<organism evidence="3 4">
    <name type="scientific">Lophiotrema nucula</name>
    <dbReference type="NCBI Taxonomy" id="690887"/>
    <lineage>
        <taxon>Eukaryota</taxon>
        <taxon>Fungi</taxon>
        <taxon>Dikarya</taxon>
        <taxon>Ascomycota</taxon>
        <taxon>Pezizomycotina</taxon>
        <taxon>Dothideomycetes</taxon>
        <taxon>Pleosporomycetidae</taxon>
        <taxon>Pleosporales</taxon>
        <taxon>Lophiotremataceae</taxon>
        <taxon>Lophiotrema</taxon>
    </lineage>
</organism>
<dbReference type="GO" id="GO:0070987">
    <property type="term" value="P:error-free translesion synthesis"/>
    <property type="evidence" value="ECO:0007669"/>
    <property type="project" value="TreeGrafter"/>
</dbReference>
<accession>A0A6A5ZAK0</accession>
<dbReference type="PANTHER" id="PTHR45990:SF1">
    <property type="entry name" value="DNA REPAIR PROTEIN REV1"/>
    <property type="match status" value="1"/>
</dbReference>
<name>A0A6A5ZAK0_9PLEO</name>
<dbReference type="PROSITE" id="PS50172">
    <property type="entry name" value="BRCT"/>
    <property type="match status" value="1"/>
</dbReference>
<evidence type="ECO:0000313" key="4">
    <source>
        <dbReference type="Proteomes" id="UP000799770"/>
    </source>
</evidence>
<proteinExistence type="predicted"/>
<keyword evidence="4" id="KW-1185">Reference proteome</keyword>
<reference evidence="3" key="1">
    <citation type="journal article" date="2020" name="Stud. Mycol.">
        <title>101 Dothideomycetes genomes: a test case for predicting lifestyles and emergence of pathogens.</title>
        <authorList>
            <person name="Haridas S."/>
            <person name="Albert R."/>
            <person name="Binder M."/>
            <person name="Bloem J."/>
            <person name="Labutti K."/>
            <person name="Salamov A."/>
            <person name="Andreopoulos B."/>
            <person name="Baker S."/>
            <person name="Barry K."/>
            <person name="Bills G."/>
            <person name="Bluhm B."/>
            <person name="Cannon C."/>
            <person name="Castanera R."/>
            <person name="Culley D."/>
            <person name="Daum C."/>
            <person name="Ezra D."/>
            <person name="Gonzalez J."/>
            <person name="Henrissat B."/>
            <person name="Kuo A."/>
            <person name="Liang C."/>
            <person name="Lipzen A."/>
            <person name="Lutzoni F."/>
            <person name="Magnuson J."/>
            <person name="Mondo S."/>
            <person name="Nolan M."/>
            <person name="Ohm R."/>
            <person name="Pangilinan J."/>
            <person name="Park H.-J."/>
            <person name="Ramirez L."/>
            <person name="Alfaro M."/>
            <person name="Sun H."/>
            <person name="Tritt A."/>
            <person name="Yoshinaga Y."/>
            <person name="Zwiers L.-H."/>
            <person name="Turgeon B."/>
            <person name="Goodwin S."/>
            <person name="Spatafora J."/>
            <person name="Crous P."/>
            <person name="Grigoriev I."/>
        </authorList>
    </citation>
    <scope>NUCLEOTIDE SEQUENCE</scope>
    <source>
        <strain evidence="3">CBS 627.86</strain>
    </source>
</reference>